<dbReference type="Proteomes" id="UP000807115">
    <property type="component" value="Chromosome 4"/>
</dbReference>
<feature type="region of interest" description="Disordered" evidence="1">
    <location>
        <begin position="461"/>
        <end position="481"/>
    </location>
</feature>
<dbReference type="Pfam" id="PF08268">
    <property type="entry name" value="FBA_3"/>
    <property type="match status" value="1"/>
</dbReference>
<evidence type="ECO:0000256" key="1">
    <source>
        <dbReference type="SAM" id="MobiDB-lite"/>
    </source>
</evidence>
<dbReference type="NCBIfam" id="TIGR01640">
    <property type="entry name" value="F_box_assoc_1"/>
    <property type="match status" value="1"/>
</dbReference>
<dbReference type="Pfam" id="PF00646">
    <property type="entry name" value="F-box"/>
    <property type="match status" value="1"/>
</dbReference>
<reference evidence="3" key="2">
    <citation type="submission" date="2020-10" db="EMBL/GenBank/DDBJ databases">
        <authorList>
            <person name="Cooper E.A."/>
            <person name="Brenton Z.W."/>
            <person name="Flinn B.S."/>
            <person name="Jenkins J."/>
            <person name="Shu S."/>
            <person name="Flowers D."/>
            <person name="Luo F."/>
            <person name="Wang Y."/>
            <person name="Xia P."/>
            <person name="Barry K."/>
            <person name="Daum C."/>
            <person name="Lipzen A."/>
            <person name="Yoshinaga Y."/>
            <person name="Schmutz J."/>
            <person name="Saski C."/>
            <person name="Vermerris W."/>
            <person name="Kresovich S."/>
        </authorList>
    </citation>
    <scope>NUCLEOTIDE SEQUENCE</scope>
</reference>
<dbReference type="EMBL" id="CM027683">
    <property type="protein sequence ID" value="KAG0532302.1"/>
    <property type="molecule type" value="Genomic_DNA"/>
</dbReference>
<dbReference type="InterPro" id="IPR001810">
    <property type="entry name" value="F-box_dom"/>
</dbReference>
<proteinExistence type="predicted"/>
<dbReference type="CDD" id="cd22157">
    <property type="entry name" value="F-box_AtFBW1-like"/>
    <property type="match status" value="1"/>
</dbReference>
<organism evidence="3 4">
    <name type="scientific">Sorghum bicolor</name>
    <name type="common">Sorghum</name>
    <name type="synonym">Sorghum vulgare</name>
    <dbReference type="NCBI Taxonomy" id="4558"/>
    <lineage>
        <taxon>Eukaryota</taxon>
        <taxon>Viridiplantae</taxon>
        <taxon>Streptophyta</taxon>
        <taxon>Embryophyta</taxon>
        <taxon>Tracheophyta</taxon>
        <taxon>Spermatophyta</taxon>
        <taxon>Magnoliopsida</taxon>
        <taxon>Liliopsida</taxon>
        <taxon>Poales</taxon>
        <taxon>Poaceae</taxon>
        <taxon>PACMAD clade</taxon>
        <taxon>Panicoideae</taxon>
        <taxon>Andropogonodae</taxon>
        <taxon>Andropogoneae</taxon>
        <taxon>Sorghinae</taxon>
        <taxon>Sorghum</taxon>
    </lineage>
</organism>
<sequence>MPEYQVAPTPAPPRPSKRSRHFQEARAPVVPPPFLPNEVILEQILTRVPAADTIRFRAVCREWRAALTSDHFVRAHQTVVRAAAQPPSPEIVFFAPTAAGSTTTSFYSSRLLLTTSTAQQNGGSSSSARELVTVRDMPADDLVISGTKPCRGLTLLFQPSVSAYHVCNLSTGEHVSLPPCPWARRVIADGPYVLSSTGLGFDRAANEHKVVRLFEDWNKQPHCEVYGLRSGGWWRPCAGDVPPHAPRGLCSRPPVFVDGYLYWHMNTEMNFYGWEARSLATPEPILSLAVDTEQFRWVHPPEERARYAFHLADLDGFLCAVVDTRLTVGQYELWTLTAAAGGGSTTTTTTTATSPWTLRCRISLASVVPRPMGDALRAGFRVLPLGSSSPGGEILLATSRHEVYAYDPESNRARRAFSAHEFVDTLTRESELLLNIAVHEEWATPVCRRPGDDGDDVGKLKMKPGNRTVARQGGRGPTDRRRDDVIAMAVRMFCLHQHRTEVNGGIGWDTGQNLFEDHFRWVETVAPPAAPLERAEIFRTVVAAPAALRNMRKKTLNKP</sequence>
<dbReference type="SMART" id="SM00256">
    <property type="entry name" value="FBOX"/>
    <property type="match status" value="1"/>
</dbReference>
<protein>
    <recommendedName>
        <fullName evidence="2">F-box domain-containing protein</fullName>
    </recommendedName>
</protein>
<dbReference type="InterPro" id="IPR050796">
    <property type="entry name" value="SCF_F-box_component"/>
</dbReference>
<gene>
    <name evidence="3" type="ORF">BDA96_04G096600</name>
</gene>
<dbReference type="InterPro" id="IPR036047">
    <property type="entry name" value="F-box-like_dom_sf"/>
</dbReference>
<dbReference type="Gene3D" id="1.20.1280.50">
    <property type="match status" value="1"/>
</dbReference>
<comment type="caution">
    <text evidence="3">The sequence shown here is derived from an EMBL/GenBank/DDBJ whole genome shotgun (WGS) entry which is preliminary data.</text>
</comment>
<dbReference type="PANTHER" id="PTHR31672">
    <property type="entry name" value="BNACNNG10540D PROTEIN"/>
    <property type="match status" value="1"/>
</dbReference>
<accession>A0A921UHJ6</accession>
<evidence type="ECO:0000313" key="4">
    <source>
        <dbReference type="Proteomes" id="UP000807115"/>
    </source>
</evidence>
<evidence type="ECO:0000313" key="3">
    <source>
        <dbReference type="EMBL" id="KAG0532302.1"/>
    </source>
</evidence>
<dbReference type="AlphaFoldDB" id="A0A921UHJ6"/>
<feature type="region of interest" description="Disordered" evidence="1">
    <location>
        <begin position="1"/>
        <end position="28"/>
    </location>
</feature>
<evidence type="ECO:0000259" key="2">
    <source>
        <dbReference type="SMART" id="SM00256"/>
    </source>
</evidence>
<name>A0A921UHJ6_SORBI</name>
<dbReference type="PANTHER" id="PTHR31672:SF2">
    <property type="entry name" value="F-BOX DOMAIN-CONTAINING PROTEIN"/>
    <property type="match status" value="1"/>
</dbReference>
<dbReference type="InterPro" id="IPR013187">
    <property type="entry name" value="F-box-assoc_dom_typ3"/>
</dbReference>
<reference evidence="3" key="1">
    <citation type="journal article" date="2019" name="BMC Genomics">
        <title>A new reference genome for Sorghum bicolor reveals high levels of sequence similarity between sweet and grain genotypes: implications for the genetics of sugar metabolism.</title>
        <authorList>
            <person name="Cooper E.A."/>
            <person name="Brenton Z.W."/>
            <person name="Flinn B.S."/>
            <person name="Jenkins J."/>
            <person name="Shu S."/>
            <person name="Flowers D."/>
            <person name="Luo F."/>
            <person name="Wang Y."/>
            <person name="Xia P."/>
            <person name="Barry K."/>
            <person name="Daum C."/>
            <person name="Lipzen A."/>
            <person name="Yoshinaga Y."/>
            <person name="Schmutz J."/>
            <person name="Saski C."/>
            <person name="Vermerris W."/>
            <person name="Kresovich S."/>
        </authorList>
    </citation>
    <scope>NUCLEOTIDE SEQUENCE</scope>
</reference>
<feature type="domain" description="F-box" evidence="2">
    <location>
        <begin position="35"/>
        <end position="76"/>
    </location>
</feature>
<dbReference type="SUPFAM" id="SSF81383">
    <property type="entry name" value="F-box domain"/>
    <property type="match status" value="1"/>
</dbReference>
<dbReference type="InterPro" id="IPR017451">
    <property type="entry name" value="F-box-assoc_interact_dom"/>
</dbReference>